<evidence type="ECO:0000313" key="3">
    <source>
        <dbReference type="EMBL" id="AUD01476.1"/>
    </source>
</evidence>
<dbReference type="PANTHER" id="PTHR11803">
    <property type="entry name" value="2-IMINOBUTANOATE/2-IMINOPROPANOATE DEAMINASE RIDA"/>
    <property type="match status" value="1"/>
</dbReference>
<dbReference type="PANTHER" id="PTHR11803:SF39">
    <property type="entry name" value="2-IMINOBUTANOATE_2-IMINOPROPANOATE DEAMINASE"/>
    <property type="match status" value="1"/>
</dbReference>
<gene>
    <name evidence="3" type="ORF">CWM47_06405</name>
</gene>
<proteinExistence type="inferred from homology"/>
<keyword evidence="2" id="KW-0732">Signal</keyword>
<dbReference type="OrthoDB" id="9803101at2"/>
<feature type="chain" id="PRO_5014739515" evidence="2">
    <location>
        <begin position="20"/>
        <end position="151"/>
    </location>
</feature>
<dbReference type="Gene3D" id="3.30.1330.40">
    <property type="entry name" value="RutC-like"/>
    <property type="match status" value="1"/>
</dbReference>
<dbReference type="KEGG" id="spir:CWM47_06405"/>
<dbReference type="EMBL" id="CP025096">
    <property type="protein sequence ID" value="AUD01476.1"/>
    <property type="molecule type" value="Genomic_DNA"/>
</dbReference>
<feature type="signal peptide" evidence="2">
    <location>
        <begin position="1"/>
        <end position="19"/>
    </location>
</feature>
<name>A0A2K8YV31_9BACT</name>
<dbReference type="Pfam" id="PF01042">
    <property type="entry name" value="Ribonuc_L-PSP"/>
    <property type="match status" value="1"/>
</dbReference>
<comment type="similarity">
    <text evidence="1">Belongs to the RutC family.</text>
</comment>
<evidence type="ECO:0000313" key="4">
    <source>
        <dbReference type="Proteomes" id="UP000232883"/>
    </source>
</evidence>
<dbReference type="InterPro" id="IPR006175">
    <property type="entry name" value="YjgF/YER057c/UK114"/>
</dbReference>
<dbReference type="GO" id="GO:0019239">
    <property type="term" value="F:deaminase activity"/>
    <property type="evidence" value="ECO:0007669"/>
    <property type="project" value="TreeGrafter"/>
</dbReference>
<evidence type="ECO:0000256" key="1">
    <source>
        <dbReference type="ARBA" id="ARBA00010552"/>
    </source>
</evidence>
<dbReference type="AlphaFoldDB" id="A0A2K8YV31"/>
<dbReference type="Proteomes" id="UP000232883">
    <property type="component" value="Chromosome"/>
</dbReference>
<keyword evidence="4" id="KW-1185">Reference proteome</keyword>
<evidence type="ECO:0000256" key="2">
    <source>
        <dbReference type="SAM" id="SignalP"/>
    </source>
</evidence>
<dbReference type="InterPro" id="IPR006056">
    <property type="entry name" value="RidA"/>
</dbReference>
<dbReference type="FunFam" id="3.30.1330.40:FF:000001">
    <property type="entry name" value="L-PSP family endoribonuclease"/>
    <property type="match status" value="1"/>
</dbReference>
<organism evidence="3 4">
    <name type="scientific">Spirosoma pollinicola</name>
    <dbReference type="NCBI Taxonomy" id="2057025"/>
    <lineage>
        <taxon>Bacteria</taxon>
        <taxon>Pseudomonadati</taxon>
        <taxon>Bacteroidota</taxon>
        <taxon>Cytophagia</taxon>
        <taxon>Cytophagales</taxon>
        <taxon>Cytophagaceae</taxon>
        <taxon>Spirosoma</taxon>
    </lineage>
</organism>
<protein>
    <submittedName>
        <fullName evidence="3">Reactive intermediate/imine deaminase</fullName>
    </submittedName>
</protein>
<dbReference type="CDD" id="cd00448">
    <property type="entry name" value="YjgF_YER057c_UK114_family"/>
    <property type="match status" value="1"/>
</dbReference>
<sequence length="151" mass="16259">MKYLCIFLLVLSVTLSVSGQHKKIVQLRKAPATPSPYPFSQGVISNGLLFVSGQVGTDPQTSKLVAGGIEAETEQTIQNIKTILEDAGASLDDVVSVTVYLSNMDEFAKMNAVYRKFFKEGTYPARTTVGVAKLVFGSSVEMTMTAAMPTK</sequence>
<dbReference type="InterPro" id="IPR035959">
    <property type="entry name" value="RutC-like_sf"/>
</dbReference>
<dbReference type="NCBIfam" id="TIGR00004">
    <property type="entry name" value="Rid family detoxifying hydrolase"/>
    <property type="match status" value="1"/>
</dbReference>
<dbReference type="RefSeq" id="WP_100987197.1">
    <property type="nucleotide sequence ID" value="NZ_CP025096.1"/>
</dbReference>
<accession>A0A2K8YV31</accession>
<dbReference type="GO" id="GO:0005829">
    <property type="term" value="C:cytosol"/>
    <property type="evidence" value="ECO:0007669"/>
    <property type="project" value="TreeGrafter"/>
</dbReference>
<dbReference type="SUPFAM" id="SSF55298">
    <property type="entry name" value="YjgF-like"/>
    <property type="match status" value="1"/>
</dbReference>
<reference evidence="3 4" key="1">
    <citation type="submission" date="2017-11" db="EMBL/GenBank/DDBJ databases">
        <title>Taxonomic description and genome sequences of Spirosoma HA7 sp. nov., isolated from pollen microhabitat of Corylus avellana.</title>
        <authorList>
            <person name="Ambika Manirajan B."/>
            <person name="Suarez C."/>
            <person name="Ratering S."/>
            <person name="Geissler-Plaum R."/>
            <person name="Cardinale M."/>
            <person name="Sylvia S."/>
        </authorList>
    </citation>
    <scope>NUCLEOTIDE SEQUENCE [LARGE SCALE GENOMIC DNA]</scope>
    <source>
        <strain evidence="3 4">HA7</strain>
    </source>
</reference>